<dbReference type="InterPro" id="IPR013766">
    <property type="entry name" value="Thioredoxin_domain"/>
</dbReference>
<dbReference type="PANTHER" id="PTHR42852:SF6">
    <property type="entry name" value="THIOL:DISULFIDE INTERCHANGE PROTEIN DSBE"/>
    <property type="match status" value="1"/>
</dbReference>
<dbReference type="GO" id="GO:0016491">
    <property type="term" value="F:oxidoreductase activity"/>
    <property type="evidence" value="ECO:0007669"/>
    <property type="project" value="InterPro"/>
</dbReference>
<feature type="region of interest" description="Disordered" evidence="5">
    <location>
        <begin position="21"/>
        <end position="66"/>
    </location>
</feature>
<evidence type="ECO:0000313" key="8">
    <source>
        <dbReference type="EMBL" id="TYT23163.1"/>
    </source>
</evidence>
<dbReference type="EMBL" id="VTFT01000003">
    <property type="protein sequence ID" value="TYT23163.1"/>
    <property type="molecule type" value="Genomic_DNA"/>
</dbReference>
<keyword evidence="6" id="KW-0732">Signal</keyword>
<dbReference type="Proteomes" id="UP000324973">
    <property type="component" value="Unassembled WGS sequence"/>
</dbReference>
<dbReference type="InterPro" id="IPR036249">
    <property type="entry name" value="Thioredoxin-like_sf"/>
</dbReference>
<dbReference type="PROSITE" id="PS51257">
    <property type="entry name" value="PROKAR_LIPOPROTEIN"/>
    <property type="match status" value="1"/>
</dbReference>
<dbReference type="CDD" id="cd02966">
    <property type="entry name" value="TlpA_like_family"/>
    <property type="match status" value="1"/>
</dbReference>
<dbReference type="GO" id="GO:0030313">
    <property type="term" value="C:cell envelope"/>
    <property type="evidence" value="ECO:0007669"/>
    <property type="project" value="UniProtKB-SubCell"/>
</dbReference>
<dbReference type="GO" id="GO:0017004">
    <property type="term" value="P:cytochrome complex assembly"/>
    <property type="evidence" value="ECO:0007669"/>
    <property type="project" value="UniProtKB-KW"/>
</dbReference>
<dbReference type="PROSITE" id="PS51352">
    <property type="entry name" value="THIOREDOXIN_2"/>
    <property type="match status" value="1"/>
</dbReference>
<feature type="signal peptide" evidence="6">
    <location>
        <begin position="1"/>
        <end position="21"/>
    </location>
</feature>
<evidence type="ECO:0000313" key="9">
    <source>
        <dbReference type="Proteomes" id="UP000324973"/>
    </source>
</evidence>
<dbReference type="Pfam" id="PF00578">
    <property type="entry name" value="AhpC-TSA"/>
    <property type="match status" value="1"/>
</dbReference>
<feature type="region of interest" description="Disordered" evidence="5">
    <location>
        <begin position="188"/>
        <end position="211"/>
    </location>
</feature>
<dbReference type="GO" id="GO:0016209">
    <property type="term" value="F:antioxidant activity"/>
    <property type="evidence" value="ECO:0007669"/>
    <property type="project" value="InterPro"/>
</dbReference>
<protein>
    <submittedName>
        <fullName evidence="8">Redoxin domain-containing protein</fullName>
    </submittedName>
</protein>
<evidence type="ECO:0000256" key="3">
    <source>
        <dbReference type="ARBA" id="ARBA00023157"/>
    </source>
</evidence>
<evidence type="ECO:0000256" key="2">
    <source>
        <dbReference type="ARBA" id="ARBA00022748"/>
    </source>
</evidence>
<dbReference type="AlphaFoldDB" id="A0A5D4XGT4"/>
<accession>A0A5D4XGT4</accession>
<keyword evidence="2" id="KW-0201">Cytochrome c-type biogenesis</keyword>
<dbReference type="PANTHER" id="PTHR42852">
    <property type="entry name" value="THIOL:DISULFIDE INTERCHANGE PROTEIN DSBE"/>
    <property type="match status" value="1"/>
</dbReference>
<proteinExistence type="predicted"/>
<keyword evidence="4" id="KW-0676">Redox-active center</keyword>
<evidence type="ECO:0000256" key="1">
    <source>
        <dbReference type="ARBA" id="ARBA00004196"/>
    </source>
</evidence>
<evidence type="ECO:0000259" key="7">
    <source>
        <dbReference type="PROSITE" id="PS51352"/>
    </source>
</evidence>
<reference evidence="8 9" key="1">
    <citation type="submission" date="2019-08" db="EMBL/GenBank/DDBJ databases">
        <title>Luteimonas viscosus sp. nov., isolated from soil of a sunflower field.</title>
        <authorList>
            <person name="Jianli Z."/>
            <person name="Ying Z."/>
        </authorList>
    </citation>
    <scope>NUCLEOTIDE SEQUENCE [LARGE SCALE GENOMIC DNA]</scope>
    <source>
        <strain evidence="8 9">XBU10</strain>
    </source>
</reference>
<gene>
    <name evidence="8" type="ORF">FZO89_18160</name>
</gene>
<dbReference type="SUPFAM" id="SSF52833">
    <property type="entry name" value="Thioredoxin-like"/>
    <property type="match status" value="1"/>
</dbReference>
<dbReference type="RefSeq" id="WP_149104870.1">
    <property type="nucleotide sequence ID" value="NZ_VTFT01000003.1"/>
</dbReference>
<feature type="domain" description="Thioredoxin" evidence="7">
    <location>
        <begin position="55"/>
        <end position="193"/>
    </location>
</feature>
<comment type="caution">
    <text evidence="8">The sequence shown here is derived from an EMBL/GenBank/DDBJ whole genome shotgun (WGS) entry which is preliminary data.</text>
</comment>
<keyword evidence="9" id="KW-1185">Reference proteome</keyword>
<evidence type="ECO:0000256" key="5">
    <source>
        <dbReference type="SAM" id="MobiDB-lite"/>
    </source>
</evidence>
<feature type="chain" id="PRO_5022673338" evidence="6">
    <location>
        <begin position="22"/>
        <end position="211"/>
    </location>
</feature>
<keyword evidence="3" id="KW-1015">Disulfide bond</keyword>
<evidence type="ECO:0000256" key="4">
    <source>
        <dbReference type="ARBA" id="ARBA00023284"/>
    </source>
</evidence>
<dbReference type="InterPro" id="IPR050553">
    <property type="entry name" value="Thioredoxin_ResA/DsbE_sf"/>
</dbReference>
<dbReference type="InterPro" id="IPR000866">
    <property type="entry name" value="AhpC/TSA"/>
</dbReference>
<name>A0A5D4XGT4_9GAMM</name>
<sequence length="211" mass="22337">MKRRVSGVILIALLLAACQPAADQPAEPASPPADGTPATTGADPAQPDAAEDAEQAPRPEEPGLQVATIDGGQYDLAEHRGKWVVVNFWATWCSPCLKEMPELSALHTMREHITVVGLAYEEIDVPSMQSFLAEHPVAYPIAIIDVYAPPADFETPRGLPMTYLIAPDGKVARQFLGPVTAKEIETAIASNGGPALDPPAAEEPEKEAGKA</sequence>
<comment type="subcellular location">
    <subcellularLocation>
        <location evidence="1">Cell envelope</location>
    </subcellularLocation>
</comment>
<evidence type="ECO:0000256" key="6">
    <source>
        <dbReference type="SAM" id="SignalP"/>
    </source>
</evidence>
<organism evidence="8 9">
    <name type="scientific">Luteimonas viscosa</name>
    <dbReference type="NCBI Taxonomy" id="1132694"/>
    <lineage>
        <taxon>Bacteria</taxon>
        <taxon>Pseudomonadati</taxon>
        <taxon>Pseudomonadota</taxon>
        <taxon>Gammaproteobacteria</taxon>
        <taxon>Lysobacterales</taxon>
        <taxon>Lysobacteraceae</taxon>
        <taxon>Luteimonas</taxon>
    </lineage>
</organism>
<dbReference type="Gene3D" id="3.40.30.10">
    <property type="entry name" value="Glutaredoxin"/>
    <property type="match status" value="1"/>
</dbReference>
<dbReference type="OrthoDB" id="9796554at2"/>